<dbReference type="AlphaFoldDB" id="A0A377KKV5"/>
<proteinExistence type="predicted"/>
<gene>
    <name evidence="1" type="ORF">NCTC8129_02028</name>
</gene>
<protein>
    <recommendedName>
        <fullName evidence="3">DUF4428 domain-containing protein</fullName>
    </recommendedName>
</protein>
<evidence type="ECO:0000313" key="1">
    <source>
        <dbReference type="EMBL" id="STP29799.1"/>
    </source>
</evidence>
<accession>A0A377KKV5</accession>
<dbReference type="RefSeq" id="WP_115235439.1">
    <property type="nucleotide sequence ID" value="NZ_CABGIZ010000006.1"/>
</dbReference>
<evidence type="ECO:0008006" key="3">
    <source>
        <dbReference type="Google" id="ProtNLM"/>
    </source>
</evidence>
<dbReference type="Proteomes" id="UP000254070">
    <property type="component" value="Unassembled WGS sequence"/>
</dbReference>
<name>A0A377KKV5_9ENTE</name>
<dbReference type="EMBL" id="UGIF01000002">
    <property type="protein sequence ID" value="STP29799.1"/>
    <property type="molecule type" value="Genomic_DNA"/>
</dbReference>
<sequence>MKKCLFCAAPLKLMKFKCKDGYICKNCYEIVSLNFSQTVKNKGKEELKQIYEKHSFPQKETEFEITRTINQLVLFDDKNALLCLPNHLKYCKEKLKPEIFSFSSINNCQVERKQTLVKEKKKEQFFGTIKIIIRTNQVEKSMKEIWLIPNPIQVNSLAYKTMDTLAEKIKQEIEQVQKGVVSC</sequence>
<organism evidence="1 2">
    <name type="scientific">Enterococcus durans</name>
    <dbReference type="NCBI Taxonomy" id="53345"/>
    <lineage>
        <taxon>Bacteria</taxon>
        <taxon>Bacillati</taxon>
        <taxon>Bacillota</taxon>
        <taxon>Bacilli</taxon>
        <taxon>Lactobacillales</taxon>
        <taxon>Enterococcaceae</taxon>
        <taxon>Enterococcus</taxon>
    </lineage>
</organism>
<reference evidence="1 2" key="1">
    <citation type="submission" date="2018-06" db="EMBL/GenBank/DDBJ databases">
        <authorList>
            <consortium name="Pathogen Informatics"/>
            <person name="Doyle S."/>
        </authorList>
    </citation>
    <scope>NUCLEOTIDE SEQUENCE [LARGE SCALE GENOMIC DNA]</scope>
    <source>
        <strain evidence="1 2">NCTC8129</strain>
    </source>
</reference>
<evidence type="ECO:0000313" key="2">
    <source>
        <dbReference type="Proteomes" id="UP000254070"/>
    </source>
</evidence>